<dbReference type="Pfam" id="PF10756">
    <property type="entry name" value="bPH_6"/>
    <property type="match status" value="1"/>
</dbReference>
<dbReference type="OrthoDB" id="5191452at2"/>
<gene>
    <name evidence="3" type="ORF">EAH68_07705</name>
</gene>
<dbReference type="Proteomes" id="UP000274907">
    <property type="component" value="Unassembled WGS sequence"/>
</dbReference>
<feature type="transmembrane region" description="Helical" evidence="1">
    <location>
        <begin position="86"/>
        <end position="103"/>
    </location>
</feature>
<feature type="domain" description="Low molecular weight protein antigen 6 PH" evidence="2">
    <location>
        <begin position="105"/>
        <end position="174"/>
    </location>
</feature>
<name>A0A3S0HHB2_9CORY</name>
<evidence type="ECO:0000259" key="2">
    <source>
        <dbReference type="Pfam" id="PF10756"/>
    </source>
</evidence>
<dbReference type="InterPro" id="IPR019692">
    <property type="entry name" value="CFP-6_PH"/>
</dbReference>
<proteinExistence type="predicted"/>
<feature type="transmembrane region" description="Helical" evidence="1">
    <location>
        <begin position="52"/>
        <end position="71"/>
    </location>
</feature>
<reference evidence="3 4" key="1">
    <citation type="submission" date="2018-12" db="EMBL/GenBank/DDBJ databases">
        <title>YIM 101343 draft genome.</title>
        <authorList>
            <person name="Chen X."/>
        </authorList>
    </citation>
    <scope>NUCLEOTIDE SEQUENCE [LARGE SCALE GENOMIC DNA]</scope>
    <source>
        <strain evidence="3 4">YIM 101343</strain>
    </source>
</reference>
<sequence length="184" mass="20863">MDVSEKNVGAENTGRRPLTDEERAFYAALDPHARTTTRPWELEVRSASLKRFAWIAVVIVMAVHIFMGYFLDLEFTGATVTFIDKLAFPGVGVVISVLAYLSFTRPRVRANADGVEIRNIIGTRFYPWAVIYGLFFPEGARMARLELPEFEYVPMWAMQASDGASVVRAVSQFRELEARYMPQD</sequence>
<comment type="caution">
    <text evidence="3">The sequence shown here is derived from an EMBL/GenBank/DDBJ whole genome shotgun (WGS) entry which is preliminary data.</text>
</comment>
<keyword evidence="1" id="KW-1133">Transmembrane helix</keyword>
<keyword evidence="4" id="KW-1185">Reference proteome</keyword>
<accession>A0A3S0HHB2</accession>
<evidence type="ECO:0000313" key="3">
    <source>
        <dbReference type="EMBL" id="RSZ63532.1"/>
    </source>
</evidence>
<dbReference type="RefSeq" id="WP_126120734.1">
    <property type="nucleotide sequence ID" value="NZ_RXHJ01000007.1"/>
</dbReference>
<dbReference type="AlphaFoldDB" id="A0A3S0HHB2"/>
<evidence type="ECO:0000313" key="4">
    <source>
        <dbReference type="Proteomes" id="UP000274907"/>
    </source>
</evidence>
<keyword evidence="1" id="KW-0472">Membrane</keyword>
<protein>
    <submittedName>
        <fullName evidence="3">PH domain-containing protein</fullName>
    </submittedName>
</protein>
<evidence type="ECO:0000256" key="1">
    <source>
        <dbReference type="SAM" id="Phobius"/>
    </source>
</evidence>
<dbReference type="EMBL" id="RXHJ01000007">
    <property type="protein sequence ID" value="RSZ63532.1"/>
    <property type="molecule type" value="Genomic_DNA"/>
</dbReference>
<keyword evidence="1" id="KW-0812">Transmembrane</keyword>
<organism evidence="3 4">
    <name type="scientific">Corynebacterium hylobatis</name>
    <dbReference type="NCBI Taxonomy" id="1859290"/>
    <lineage>
        <taxon>Bacteria</taxon>
        <taxon>Bacillati</taxon>
        <taxon>Actinomycetota</taxon>
        <taxon>Actinomycetes</taxon>
        <taxon>Mycobacteriales</taxon>
        <taxon>Corynebacteriaceae</taxon>
        <taxon>Corynebacterium</taxon>
    </lineage>
</organism>